<feature type="transmembrane region" description="Helical" evidence="7">
    <location>
        <begin position="133"/>
        <end position="154"/>
    </location>
</feature>
<feature type="transmembrane region" description="Helical" evidence="7">
    <location>
        <begin position="6"/>
        <end position="30"/>
    </location>
</feature>
<feature type="transmembrane region" description="Helical" evidence="7">
    <location>
        <begin position="300"/>
        <end position="318"/>
    </location>
</feature>
<evidence type="ECO:0000313" key="8">
    <source>
        <dbReference type="EMBL" id="AOX18264.1"/>
    </source>
</evidence>
<dbReference type="OrthoDB" id="9810457at2"/>
<keyword evidence="4 7" id="KW-0812">Transmembrane</keyword>
<feature type="transmembrane region" description="Helical" evidence="7">
    <location>
        <begin position="238"/>
        <end position="261"/>
    </location>
</feature>
<evidence type="ECO:0000313" key="9">
    <source>
        <dbReference type="Proteomes" id="UP000179145"/>
    </source>
</evidence>
<keyword evidence="3" id="KW-1003">Cell membrane</keyword>
<organism evidence="8 9">
    <name type="scientific">Kozakia baliensis</name>
    <dbReference type="NCBI Taxonomy" id="153496"/>
    <lineage>
        <taxon>Bacteria</taxon>
        <taxon>Pseudomonadati</taxon>
        <taxon>Pseudomonadota</taxon>
        <taxon>Alphaproteobacteria</taxon>
        <taxon>Acetobacterales</taxon>
        <taxon>Acetobacteraceae</taxon>
        <taxon>Kozakia</taxon>
    </lineage>
</organism>
<feature type="transmembrane region" description="Helical" evidence="7">
    <location>
        <begin position="42"/>
        <end position="61"/>
    </location>
</feature>
<feature type="transmembrane region" description="Helical" evidence="7">
    <location>
        <begin position="67"/>
        <end position="91"/>
    </location>
</feature>
<evidence type="ECO:0000256" key="7">
    <source>
        <dbReference type="SAM" id="Phobius"/>
    </source>
</evidence>
<dbReference type="GO" id="GO:0055085">
    <property type="term" value="P:transmembrane transport"/>
    <property type="evidence" value="ECO:0007669"/>
    <property type="project" value="InterPro"/>
</dbReference>
<name>A0A1D8UX88_9PROT</name>
<keyword evidence="6 7" id="KW-0472">Membrane</keyword>
<comment type="subcellular location">
    <subcellularLocation>
        <location evidence="1">Membrane</location>
        <topology evidence="1">Multi-pass membrane protein</topology>
    </subcellularLocation>
</comment>
<reference evidence="8 9" key="1">
    <citation type="journal article" date="2016" name="Microb. Cell Fact.">
        <title>Dissection of exopolysaccharide biosynthesis in Kozakia baliensis.</title>
        <authorList>
            <person name="Brandt J.U."/>
            <person name="Jakob F."/>
            <person name="Behr J."/>
            <person name="Geissler A.J."/>
            <person name="Vogel R.F."/>
        </authorList>
    </citation>
    <scope>NUCLEOTIDE SEQUENCE [LARGE SCALE GENOMIC DNA]</scope>
    <source>
        <strain evidence="8 9">DSM 14400</strain>
    </source>
</reference>
<accession>A0A1D8UX88</accession>
<dbReference type="KEGG" id="kba:A0U89_10010"/>
<dbReference type="STRING" id="153496.A0U89_10010"/>
<dbReference type="PANTHER" id="PTHR36838:SF1">
    <property type="entry name" value="SLR1864 PROTEIN"/>
    <property type="match status" value="1"/>
</dbReference>
<dbReference type="GO" id="GO:0016020">
    <property type="term" value="C:membrane"/>
    <property type="evidence" value="ECO:0007669"/>
    <property type="project" value="UniProtKB-SubCell"/>
</dbReference>
<evidence type="ECO:0000256" key="6">
    <source>
        <dbReference type="ARBA" id="ARBA00023136"/>
    </source>
</evidence>
<feature type="transmembrane region" description="Helical" evidence="7">
    <location>
        <begin position="267"/>
        <end position="288"/>
    </location>
</feature>
<dbReference type="EMBL" id="CP014674">
    <property type="protein sequence ID" value="AOX18264.1"/>
    <property type="molecule type" value="Genomic_DNA"/>
</dbReference>
<dbReference type="eggNOG" id="COG0679">
    <property type="taxonomic scope" value="Bacteria"/>
</dbReference>
<keyword evidence="2" id="KW-0813">Transport</keyword>
<feature type="transmembrane region" description="Helical" evidence="7">
    <location>
        <begin position="209"/>
        <end position="229"/>
    </location>
</feature>
<evidence type="ECO:0000256" key="1">
    <source>
        <dbReference type="ARBA" id="ARBA00004141"/>
    </source>
</evidence>
<evidence type="ECO:0000256" key="5">
    <source>
        <dbReference type="ARBA" id="ARBA00022989"/>
    </source>
</evidence>
<keyword evidence="5 7" id="KW-1133">Transmembrane helix</keyword>
<dbReference type="InterPro" id="IPR004776">
    <property type="entry name" value="Mem_transp_PIN-like"/>
</dbReference>
<evidence type="ECO:0000256" key="4">
    <source>
        <dbReference type="ARBA" id="ARBA00022692"/>
    </source>
</evidence>
<feature type="transmembrane region" description="Helical" evidence="7">
    <location>
        <begin position="103"/>
        <end position="127"/>
    </location>
</feature>
<dbReference type="AlphaFoldDB" id="A0A1D8UX88"/>
<dbReference type="Pfam" id="PF03547">
    <property type="entry name" value="Mem_trans"/>
    <property type="match status" value="1"/>
</dbReference>
<protein>
    <submittedName>
        <fullName evidence="8">Permease</fullName>
    </submittedName>
</protein>
<dbReference type="Proteomes" id="UP000179145">
    <property type="component" value="Chromosome"/>
</dbReference>
<evidence type="ECO:0000256" key="2">
    <source>
        <dbReference type="ARBA" id="ARBA00022448"/>
    </source>
</evidence>
<keyword evidence="9" id="KW-1185">Reference proteome</keyword>
<evidence type="ECO:0000256" key="3">
    <source>
        <dbReference type="ARBA" id="ARBA00022475"/>
    </source>
</evidence>
<sequence length="321" mass="34039">MTANLSLGLTIVVAILPILVTLAIGFLAGYRRDFDVLQAGTLIRLVMLYALPLTLTASILSTPRSQILAAGPIAVLILLAMVGSYFAMLGFMRFIAGRPLNEATILAFAVSDPAVPFIGIPVLGQLFGSASALPVSVTSLIMNLFLVPLTMVLLSGSHSPGDDASPTIAHDLKTHLGHAVREPVVWAPLASLIAVLGGFHLPLALRSSLLLLGHATGGVALFASGVVLYSRQMRFSPIVLATVATRNILVPALIFLLAIVWNLPKPVLQESTLTMAIPTASISVVLAMRYRVLERETASILFFGTLSSFITMSFFIWITGA</sequence>
<dbReference type="PANTHER" id="PTHR36838">
    <property type="entry name" value="AUXIN EFFLUX CARRIER FAMILY PROTEIN"/>
    <property type="match status" value="1"/>
</dbReference>
<gene>
    <name evidence="8" type="ORF">A0U89_10010</name>
</gene>
<proteinExistence type="predicted"/>